<keyword evidence="7" id="KW-0255">Endonuclease</keyword>
<dbReference type="AlphaFoldDB" id="A0A7D7Q458"/>
<dbReference type="SUPFAM" id="SSF52540">
    <property type="entry name" value="P-loop containing nucleoside triphosphate hydrolases"/>
    <property type="match status" value="2"/>
</dbReference>
<protein>
    <recommendedName>
        <fullName evidence="11">Type I restriction enzyme endonuclease subunit</fullName>
        <shortName evidence="11">R protein</shortName>
        <ecNumber evidence="11">3.1.21.3</ecNumber>
    </recommendedName>
</protein>
<dbReference type="Gene3D" id="3.90.1570.50">
    <property type="match status" value="1"/>
</dbReference>
<dbReference type="Pfam" id="PF18766">
    <property type="entry name" value="SWI2_SNF2"/>
    <property type="match status" value="1"/>
</dbReference>
<evidence type="ECO:0000256" key="10">
    <source>
        <dbReference type="ARBA" id="ARBA00023125"/>
    </source>
</evidence>
<keyword evidence="14" id="KW-1185">Reference proteome</keyword>
<dbReference type="PROSITE" id="PS51192">
    <property type="entry name" value="HELICASE_ATP_BIND_1"/>
    <property type="match status" value="1"/>
</dbReference>
<dbReference type="REBASE" id="432613">
    <property type="entry name" value="Kva80ORF167P"/>
</dbReference>
<dbReference type="InterPro" id="IPR040980">
    <property type="entry name" value="SWI2_SNF2"/>
</dbReference>
<dbReference type="CDD" id="cd18800">
    <property type="entry name" value="SF2_C_EcoR124I-like"/>
    <property type="match status" value="1"/>
</dbReference>
<dbReference type="CDD" id="cd22332">
    <property type="entry name" value="HsdR_N"/>
    <property type="match status" value="1"/>
</dbReference>
<dbReference type="GO" id="GO:0009307">
    <property type="term" value="P:DNA restriction-modification system"/>
    <property type="evidence" value="ECO:0007669"/>
    <property type="project" value="UniProtKB-KW"/>
</dbReference>
<dbReference type="RefSeq" id="WP_094395008.1">
    <property type="nucleotide sequence ID" value="NZ_CP059343.1"/>
</dbReference>
<comment type="catalytic activity">
    <reaction evidence="1 11">
        <text>Endonucleolytic cleavage of DNA to give random double-stranded fragments with terminal 5'-phosphates, ATP is simultaneously hydrolyzed.</text>
        <dbReference type="EC" id="3.1.21.3"/>
    </reaction>
</comment>
<proteinExistence type="inferred from homology"/>
<sequence>MSTFNENVIEQAALEYFAELGYRRVHGPEIAPGESGAERESYEDVVLWGRLRDALRRINPDSDAALIAEAVKTVQRAESQSPIDENARLHKLITEGVPVEHRGDDGLLRTTRLWLVDFEEPGNNDWVAVSQFTIVENGKNRRPDVLVMVNGLPLSLLELKNPAAEHATLKSAWNQVQTYRHDIPSVFVPNAVTVISDGTSAAMSSYSGAFEHYAPWKTIEGREVVSNQPALEVLIKGVFEPKRFLDLLKNFVVFSDETVTDKSTGQPTRALVKRVAKYHQYWAVNAAVESTVQASSPDGNRRGGVVWHTQGSGKSFEMVFYAAKIMRDPRMANPTLVFITDRNDLDDQLFGETFAPARILPETPVQAAKRSDLRAKLKRASGGIVFTTLQKFAPGEDGDSNPVLTDRRNVIVIADEAHRSQYGFSETLDGQGRLKSGLAKHMRDALPGATYLGFTGTPIESNDKSTRAVFGDYVDVYDLTRAVEDGATVRIFYESRLAKIELSEVDLAALDDLADEITESVEEDTATAAKSRWSRLEAVVGAEARLDLVARDIVEHWEKRRESLFGKGMIVTMSRRIAVRLYEKIVALRPDWHSDDPAQGKIKVVMTGSASDPADFQPHIHSKDVRKDLKLRAKNADDPLELVIVRDMWLTGFDAPSMHTMYVDKTMQGAGLMQAIARVNRTFRDKPGGLIVDYIGVFANLQNALSEYSPSDREQAGVPIDEMVQVMLEKHDIVRGLLHGVQFDSSPELTASQRLNEYAKVLDFVMADPDRTSRFNDQVLALAKAFALAGARDEAAAIRNDVRLFTDVRAAILKIQNPDSGRGGSGAVGIDTALGQLLNEAVAADQVVDVYKLAGVDTPDLSILSDEFLNSFAEKDKPNLQMGLLHRLLNDQIRTVQRTNIVQARKFSELLDEAINRYTNRSLTTAEIIAELVKLAKQMRDDQKRHDDLGLSSAEVALYDAIAQNDSAVLEMGDETLKKIAVDVVWAVRNSVVIDWDQKESVRASMRSSVRRILAKYDYPPDAEDEAVNLVLEQAELYAGSAMR</sequence>
<keyword evidence="8 11" id="KW-0378">Hydrolase</keyword>
<keyword evidence="10 11" id="KW-0238">DNA-binding</keyword>
<gene>
    <name evidence="13" type="primary">hsdR</name>
    <name evidence="13" type="ORF">CIB50_0000164</name>
</gene>
<keyword evidence="9 11" id="KW-0067">ATP-binding</keyword>
<dbReference type="InterPro" id="IPR055180">
    <property type="entry name" value="HsdR_RecA-like_helicase_dom_2"/>
</dbReference>
<feature type="domain" description="Helicase ATP-binding" evidence="12">
    <location>
        <begin position="295"/>
        <end position="476"/>
    </location>
</feature>
<evidence type="ECO:0000256" key="1">
    <source>
        <dbReference type="ARBA" id="ARBA00000851"/>
    </source>
</evidence>
<dbReference type="Pfam" id="PF22679">
    <property type="entry name" value="T1R_D3-like"/>
    <property type="match status" value="1"/>
</dbReference>
<keyword evidence="4" id="KW-0540">Nuclease</keyword>
<dbReference type="KEGG" id="kvr:CIB50_0000164"/>
<comment type="subunit">
    <text evidence="3 11">The type I restriction/modification system is composed of three polypeptides R, M and S.</text>
</comment>
<keyword evidence="5 11" id="KW-0547">Nucleotide-binding</keyword>
<organism evidence="13 14">
    <name type="scientific">Kocuria varians</name>
    <name type="common">Micrococcus varians</name>
    <dbReference type="NCBI Taxonomy" id="1272"/>
    <lineage>
        <taxon>Bacteria</taxon>
        <taxon>Bacillati</taxon>
        <taxon>Actinomycetota</taxon>
        <taxon>Actinomycetes</taxon>
        <taxon>Micrococcales</taxon>
        <taxon>Micrococcaceae</taxon>
        <taxon>Kocuria</taxon>
    </lineage>
</organism>
<comment type="function">
    <text evidence="11">Subunit R is required for both nuclease and ATPase activities, but not for modification.</text>
</comment>
<evidence type="ECO:0000259" key="12">
    <source>
        <dbReference type="PROSITE" id="PS51192"/>
    </source>
</evidence>
<evidence type="ECO:0000313" key="14">
    <source>
        <dbReference type="Proteomes" id="UP000216825"/>
    </source>
</evidence>
<reference evidence="13" key="1">
    <citation type="submission" date="2017-08" db="EMBL/GenBank/DDBJ databases">
        <authorList>
            <person name="Minaev M."/>
            <person name="Kurbakov K.A."/>
            <person name="Solodovnikova G.I."/>
            <person name="Kuznetsova O.A."/>
            <person name="Lisitsyn A.B."/>
        </authorList>
    </citation>
    <scope>NUCLEOTIDE SEQUENCE</scope>
    <source>
        <strain evidence="13">80</strain>
    </source>
</reference>
<dbReference type="InterPro" id="IPR021810">
    <property type="entry name" value="T1RH-like_C"/>
</dbReference>
<dbReference type="Pfam" id="PF04313">
    <property type="entry name" value="HSDR_N"/>
    <property type="match status" value="1"/>
</dbReference>
<comment type="similarity">
    <text evidence="2 11">Belongs to the HsdR family.</text>
</comment>
<evidence type="ECO:0000256" key="5">
    <source>
        <dbReference type="ARBA" id="ARBA00022741"/>
    </source>
</evidence>
<evidence type="ECO:0000256" key="2">
    <source>
        <dbReference type="ARBA" id="ARBA00008598"/>
    </source>
</evidence>
<evidence type="ECO:0000256" key="11">
    <source>
        <dbReference type="RuleBase" id="RU364115"/>
    </source>
</evidence>
<dbReference type="PANTHER" id="PTHR30195:SF15">
    <property type="entry name" value="TYPE I RESTRICTION ENZYME HINDI ENDONUCLEASE SUBUNIT"/>
    <property type="match status" value="1"/>
</dbReference>
<keyword evidence="6 11" id="KW-0680">Restriction system</keyword>
<dbReference type="GO" id="GO:0009035">
    <property type="term" value="F:type I site-specific deoxyribonuclease activity"/>
    <property type="evidence" value="ECO:0007669"/>
    <property type="project" value="UniProtKB-EC"/>
</dbReference>
<evidence type="ECO:0000256" key="6">
    <source>
        <dbReference type="ARBA" id="ARBA00022747"/>
    </source>
</evidence>
<evidence type="ECO:0000256" key="9">
    <source>
        <dbReference type="ARBA" id="ARBA00022840"/>
    </source>
</evidence>
<dbReference type="EMBL" id="CP059343">
    <property type="protein sequence ID" value="QMS55480.1"/>
    <property type="molecule type" value="Genomic_DNA"/>
</dbReference>
<dbReference type="Gene3D" id="3.40.50.300">
    <property type="entry name" value="P-loop containing nucleotide triphosphate hydrolases"/>
    <property type="match status" value="3"/>
</dbReference>
<evidence type="ECO:0000313" key="13">
    <source>
        <dbReference type="EMBL" id="QMS55480.1"/>
    </source>
</evidence>
<dbReference type="CDD" id="cd18030">
    <property type="entry name" value="DEXHc_RE_I_HsdR"/>
    <property type="match status" value="1"/>
</dbReference>
<dbReference type="EC" id="3.1.21.3" evidence="11"/>
<dbReference type="InterPro" id="IPR027417">
    <property type="entry name" value="P-loop_NTPase"/>
</dbReference>
<dbReference type="Pfam" id="PF11867">
    <property type="entry name" value="T1RH-like_C"/>
    <property type="match status" value="1"/>
</dbReference>
<dbReference type="SMART" id="SM00487">
    <property type="entry name" value="DEXDc"/>
    <property type="match status" value="1"/>
</dbReference>
<dbReference type="GO" id="GO:0003677">
    <property type="term" value="F:DNA binding"/>
    <property type="evidence" value="ECO:0007669"/>
    <property type="project" value="UniProtKB-KW"/>
</dbReference>
<evidence type="ECO:0000256" key="7">
    <source>
        <dbReference type="ARBA" id="ARBA00022759"/>
    </source>
</evidence>
<dbReference type="GO" id="GO:0005524">
    <property type="term" value="F:ATP binding"/>
    <property type="evidence" value="ECO:0007669"/>
    <property type="project" value="UniProtKB-KW"/>
</dbReference>
<dbReference type="PANTHER" id="PTHR30195">
    <property type="entry name" value="TYPE I SITE-SPECIFIC DEOXYRIBONUCLEASE PROTEIN SUBUNIT M AND R"/>
    <property type="match status" value="1"/>
</dbReference>
<evidence type="ECO:0000256" key="8">
    <source>
        <dbReference type="ARBA" id="ARBA00022801"/>
    </source>
</evidence>
<reference evidence="13" key="2">
    <citation type="submission" date="2020-07" db="EMBL/GenBank/DDBJ databases">
        <title>Genome of starter culture bacteria Kocuria salsicia reveals its technological properties and safety for usage in meat industry.</title>
        <authorList>
            <person name="Michael M."/>
            <person name="Konstantin K."/>
            <person name="Evgenii K."/>
            <person name="Galina S."/>
            <person name="Oksana K."/>
            <person name="Andrei L."/>
        </authorList>
    </citation>
    <scope>NUCLEOTIDE SEQUENCE [LARGE SCALE GENOMIC DNA]</scope>
    <source>
        <strain evidence="13">80</strain>
    </source>
</reference>
<evidence type="ECO:0000256" key="4">
    <source>
        <dbReference type="ARBA" id="ARBA00022722"/>
    </source>
</evidence>
<dbReference type="InterPro" id="IPR014001">
    <property type="entry name" value="Helicase_ATP-bd"/>
</dbReference>
<accession>A0A7D7Q458</accession>
<dbReference type="InterPro" id="IPR004473">
    <property type="entry name" value="Restrct_endonuc_typeI_HsdR"/>
</dbReference>
<dbReference type="InterPro" id="IPR007409">
    <property type="entry name" value="Restrct_endonuc_type1_HsdR_N"/>
</dbReference>
<dbReference type="Proteomes" id="UP000216825">
    <property type="component" value="Chromosome"/>
</dbReference>
<dbReference type="InterPro" id="IPR051268">
    <property type="entry name" value="Type-I_R_enzyme_R_subunit"/>
</dbReference>
<evidence type="ECO:0000256" key="3">
    <source>
        <dbReference type="ARBA" id="ARBA00011296"/>
    </source>
</evidence>
<dbReference type="NCBIfam" id="TIGR00348">
    <property type="entry name" value="hsdR"/>
    <property type="match status" value="1"/>
</dbReference>
<name>A0A7D7Q458_KOCVA</name>